<dbReference type="EMBL" id="CP017962">
    <property type="protein sequence ID" value="APC49035.1"/>
    <property type="molecule type" value="Genomic_DNA"/>
</dbReference>
<dbReference type="Proteomes" id="UP000182945">
    <property type="component" value="Chromosome"/>
</dbReference>
<evidence type="ECO:0000313" key="1">
    <source>
        <dbReference type="EMBL" id="APC49035.1"/>
    </source>
</evidence>
<accession>A0AAC9J178</accession>
<dbReference type="KEGG" id="vhl:BME96_12895"/>
<reference evidence="1 2" key="1">
    <citation type="submission" date="2016-11" db="EMBL/GenBank/DDBJ databases">
        <title>Complete genome sequencing of Virgibacillus halodenitrificans PDB-F2.</title>
        <authorList>
            <person name="Sun Z."/>
            <person name="Zhou Y."/>
            <person name="Li H."/>
        </authorList>
    </citation>
    <scope>NUCLEOTIDE SEQUENCE [LARGE SCALE GENOMIC DNA]</scope>
    <source>
        <strain evidence="1 2">PDB-F2</strain>
    </source>
</reference>
<organism evidence="1 2">
    <name type="scientific">Virgibacillus halodenitrificans</name>
    <name type="common">Bacillus halodenitrificans</name>
    <dbReference type="NCBI Taxonomy" id="1482"/>
    <lineage>
        <taxon>Bacteria</taxon>
        <taxon>Bacillati</taxon>
        <taxon>Bacillota</taxon>
        <taxon>Bacilli</taxon>
        <taxon>Bacillales</taxon>
        <taxon>Bacillaceae</taxon>
        <taxon>Virgibacillus</taxon>
    </lineage>
</organism>
<dbReference type="AlphaFoldDB" id="A0AAC9J178"/>
<dbReference type="RefSeq" id="WP_071649276.1">
    <property type="nucleotide sequence ID" value="NZ_CP017962.1"/>
</dbReference>
<name>A0AAC9J178_VIRHA</name>
<evidence type="ECO:0000313" key="2">
    <source>
        <dbReference type="Proteomes" id="UP000182945"/>
    </source>
</evidence>
<dbReference type="GeneID" id="71515302"/>
<sequence>MLSFRAVFTMEEEKNNFNCVDVTWYDCPIDEPFNYEYFENESNSYIAWTEDLINFHRWIFKYFYQGYVLQQFELIIYQDHNQTEDEVLFSIPHFNIKYKDCLNIIHDGLVNYKRDIVEINFIKSVQNYEHIFNRIILFKKHWLRLANIRSNKENELIENDLIFDLPFLIYFANSIEEFREIINKVIKYFNGIFKLLNKNSNDRNVRKVKNILVLLLDDLRNEERNINEFSWMFKINGNEIHKENKDDIELHLPLEEEFDDNLPL</sequence>
<gene>
    <name evidence="1" type="ORF">BME96_12895</name>
</gene>
<protein>
    <submittedName>
        <fullName evidence="1">Uncharacterized protein</fullName>
    </submittedName>
</protein>
<proteinExistence type="predicted"/>